<evidence type="ECO:0000256" key="4">
    <source>
        <dbReference type="ARBA" id="ARBA00023180"/>
    </source>
</evidence>
<dbReference type="Pfam" id="PF03088">
    <property type="entry name" value="Str_synth"/>
    <property type="match status" value="1"/>
</dbReference>
<evidence type="ECO:0000256" key="1">
    <source>
        <dbReference type="ARBA" id="ARBA00004116"/>
    </source>
</evidence>
<comment type="similarity">
    <text evidence="2">Belongs to the strictosidine synthase family.</text>
</comment>
<dbReference type="PANTHER" id="PTHR10426:SF136">
    <property type="entry name" value="PROTEIN STRICTOSIDINE SYNTHASE-LIKE 9-LIKE"/>
    <property type="match status" value="1"/>
</dbReference>
<evidence type="ECO:0000259" key="5">
    <source>
        <dbReference type="Pfam" id="PF03088"/>
    </source>
</evidence>
<dbReference type="SUPFAM" id="SSF63829">
    <property type="entry name" value="Calcium-dependent phosphotriesterase"/>
    <property type="match status" value="1"/>
</dbReference>
<dbReference type="PANTHER" id="PTHR10426">
    <property type="entry name" value="STRICTOSIDINE SYNTHASE-RELATED"/>
    <property type="match status" value="1"/>
</dbReference>
<reference evidence="6" key="1">
    <citation type="submission" date="2022-12" db="EMBL/GenBank/DDBJ databases">
        <title>Draft genome assemblies for two species of Escallonia (Escalloniales).</title>
        <authorList>
            <person name="Chanderbali A."/>
            <person name="Dervinis C."/>
            <person name="Anghel I."/>
            <person name="Soltis D."/>
            <person name="Soltis P."/>
            <person name="Zapata F."/>
        </authorList>
    </citation>
    <scope>NUCLEOTIDE SEQUENCE</scope>
    <source>
        <strain evidence="6">UCBG92.1500</strain>
        <tissue evidence="6">Leaf</tissue>
    </source>
</reference>
<dbReference type="InterPro" id="IPR011042">
    <property type="entry name" value="6-blade_b-propeller_TolB-like"/>
</dbReference>
<organism evidence="6 7">
    <name type="scientific">Escallonia rubra</name>
    <dbReference type="NCBI Taxonomy" id="112253"/>
    <lineage>
        <taxon>Eukaryota</taxon>
        <taxon>Viridiplantae</taxon>
        <taxon>Streptophyta</taxon>
        <taxon>Embryophyta</taxon>
        <taxon>Tracheophyta</taxon>
        <taxon>Spermatophyta</taxon>
        <taxon>Magnoliopsida</taxon>
        <taxon>eudicotyledons</taxon>
        <taxon>Gunneridae</taxon>
        <taxon>Pentapetalae</taxon>
        <taxon>asterids</taxon>
        <taxon>campanulids</taxon>
        <taxon>Escalloniales</taxon>
        <taxon>Escalloniaceae</taxon>
        <taxon>Escallonia</taxon>
    </lineage>
</organism>
<dbReference type="Gene3D" id="2.120.10.30">
    <property type="entry name" value="TolB, C-terminal domain"/>
    <property type="match status" value="2"/>
</dbReference>
<dbReference type="GO" id="GO:0005773">
    <property type="term" value="C:vacuole"/>
    <property type="evidence" value="ECO:0007669"/>
    <property type="project" value="UniProtKB-SubCell"/>
</dbReference>
<keyword evidence="4" id="KW-0325">Glycoprotein</keyword>
<protein>
    <recommendedName>
        <fullName evidence="5">Strictosidine synthase conserved region domain-containing protein</fullName>
    </recommendedName>
</protein>
<keyword evidence="7" id="KW-1185">Reference proteome</keyword>
<dbReference type="EMBL" id="JAVXUO010002755">
    <property type="protein sequence ID" value="KAK2970093.1"/>
    <property type="molecule type" value="Genomic_DNA"/>
</dbReference>
<comment type="subcellular location">
    <subcellularLocation>
        <location evidence="1">Vacuole</location>
    </subcellularLocation>
</comment>
<dbReference type="Proteomes" id="UP001187471">
    <property type="component" value="Unassembled WGS sequence"/>
</dbReference>
<comment type="caution">
    <text evidence="6">The sequence shown here is derived from an EMBL/GenBank/DDBJ whole genome shotgun (WGS) entry which is preliminary data.</text>
</comment>
<dbReference type="AlphaFoldDB" id="A0AA88U2Z0"/>
<feature type="domain" description="Strictosidine synthase conserved region" evidence="5">
    <location>
        <begin position="117"/>
        <end position="180"/>
    </location>
</feature>
<name>A0AA88U2Z0_9ASTE</name>
<accession>A0AA88U2Z0</accession>
<keyword evidence="3" id="KW-0926">Vacuole</keyword>
<dbReference type="GO" id="GO:0016787">
    <property type="term" value="F:hydrolase activity"/>
    <property type="evidence" value="ECO:0007669"/>
    <property type="project" value="TreeGrafter"/>
</dbReference>
<dbReference type="InterPro" id="IPR018119">
    <property type="entry name" value="Strictosidine_synth_cons-reg"/>
</dbReference>
<sequence>MFLPSFILSPPYSLFSKIQLQPRLTGPESVAFDPMGGGPYVVVTDGRVLKTKQLCDGITDPNLGPTCGRPLALSFNLVTGDLYMVDAYRGLHVVGRNGGRATQLATSAEGTPFRLLNGVDVDQTTGVVNFSDSSTTFELINLTQPNFVPDSTGGLMKYDLRTKEVKVLLRGLFVAVGPAVVSMAAKQIQLRSFKRSGESKQDQEDTSGRFLVNIATQGPTLTYPQGLRFDAFGEVLLAMNFDEQYYNTSINVIQEHNGLLYVGSRVVDFVGVYKN</sequence>
<evidence type="ECO:0000256" key="3">
    <source>
        <dbReference type="ARBA" id="ARBA00022554"/>
    </source>
</evidence>
<dbReference type="GO" id="GO:0012505">
    <property type="term" value="C:endomembrane system"/>
    <property type="evidence" value="ECO:0007669"/>
    <property type="project" value="TreeGrafter"/>
</dbReference>
<evidence type="ECO:0000313" key="6">
    <source>
        <dbReference type="EMBL" id="KAK2970093.1"/>
    </source>
</evidence>
<proteinExistence type="inferred from homology"/>
<gene>
    <name evidence="6" type="ORF">RJ640_018413</name>
</gene>
<evidence type="ECO:0000256" key="2">
    <source>
        <dbReference type="ARBA" id="ARBA00009191"/>
    </source>
</evidence>
<evidence type="ECO:0000313" key="7">
    <source>
        <dbReference type="Proteomes" id="UP001187471"/>
    </source>
</evidence>